<dbReference type="Proteomes" id="UP000479190">
    <property type="component" value="Unassembled WGS sequence"/>
</dbReference>
<dbReference type="AlphaFoldDB" id="A0A6H5J5F8"/>
<name>A0A6H5J5F8_9HYME</name>
<sequence>MVYLAAVLGAVAPKRAILYYYCHPEAQLQRKKDSALSPRYIEIHITYILSARPQSKFTGVEFDFRERSSQLLFHSMLFPESYIYIYGGTADCKHYVLSERDSETRESRGSASFATYESELVLSGKRVQERPDDPKLRARLERRCNGERPHANVEKNYFKTKASISAFGNIGGWAKLTAMAAEKQ</sequence>
<reference evidence="1 2" key="1">
    <citation type="submission" date="2020-02" db="EMBL/GenBank/DDBJ databases">
        <authorList>
            <person name="Ferguson B K."/>
        </authorList>
    </citation>
    <scope>NUCLEOTIDE SEQUENCE [LARGE SCALE GENOMIC DNA]</scope>
</reference>
<keyword evidence="2" id="KW-1185">Reference proteome</keyword>
<accession>A0A6H5J5F8</accession>
<evidence type="ECO:0000313" key="2">
    <source>
        <dbReference type="Proteomes" id="UP000479190"/>
    </source>
</evidence>
<evidence type="ECO:0000313" key="1">
    <source>
        <dbReference type="EMBL" id="CAB0044947.1"/>
    </source>
</evidence>
<dbReference type="EMBL" id="CADCXV010001505">
    <property type="protein sequence ID" value="CAB0044947.1"/>
    <property type="molecule type" value="Genomic_DNA"/>
</dbReference>
<gene>
    <name evidence="1" type="ORF">TBRA_LOCUS16514</name>
</gene>
<protein>
    <submittedName>
        <fullName evidence="1">Uncharacterized protein</fullName>
    </submittedName>
</protein>
<proteinExistence type="predicted"/>
<organism evidence="1 2">
    <name type="scientific">Trichogramma brassicae</name>
    <dbReference type="NCBI Taxonomy" id="86971"/>
    <lineage>
        <taxon>Eukaryota</taxon>
        <taxon>Metazoa</taxon>
        <taxon>Ecdysozoa</taxon>
        <taxon>Arthropoda</taxon>
        <taxon>Hexapoda</taxon>
        <taxon>Insecta</taxon>
        <taxon>Pterygota</taxon>
        <taxon>Neoptera</taxon>
        <taxon>Endopterygota</taxon>
        <taxon>Hymenoptera</taxon>
        <taxon>Apocrita</taxon>
        <taxon>Proctotrupomorpha</taxon>
        <taxon>Chalcidoidea</taxon>
        <taxon>Trichogrammatidae</taxon>
        <taxon>Trichogramma</taxon>
    </lineage>
</organism>